<evidence type="ECO:0000259" key="2">
    <source>
        <dbReference type="SMART" id="SM00900"/>
    </source>
</evidence>
<dbReference type="SMART" id="SM00900">
    <property type="entry name" value="FMN_bind"/>
    <property type="match status" value="1"/>
</dbReference>
<evidence type="ECO:0000313" key="3">
    <source>
        <dbReference type="EMBL" id="WBM81120.1"/>
    </source>
</evidence>
<proteinExistence type="predicted"/>
<sequence length="183" mass="17632">MRKRAAAAAATASLSVLAIGWAVGSPAVASLQNTLGAALTDATTSAAAPAVVASTPTATATAAAAASTAASTATATPTAPATTAPAATTTGITGTFTGSVVATRFGNMQVSVTLADGTITDVTALQLTDKDSRSVQISNRAAPVLKTEVLKAQSAAVANVSGATYTTQGYLTSLQAALDAAGF</sequence>
<feature type="chain" id="PRO_5046251143" evidence="1">
    <location>
        <begin position="19"/>
        <end position="183"/>
    </location>
</feature>
<evidence type="ECO:0000256" key="1">
    <source>
        <dbReference type="SAM" id="SignalP"/>
    </source>
</evidence>
<evidence type="ECO:0000313" key="4">
    <source>
        <dbReference type="Proteomes" id="UP001212421"/>
    </source>
</evidence>
<reference evidence="3 4" key="1">
    <citation type="submission" date="2021-05" db="EMBL/GenBank/DDBJ databases">
        <authorList>
            <person name="Kumar R."/>
            <person name="Kumar A."/>
            <person name="Mukhia S."/>
        </authorList>
    </citation>
    <scope>NUCLEOTIDE SEQUENCE [LARGE SCALE GENOMIC DNA]</scope>
    <source>
        <strain evidence="3 4">ERMR7:08</strain>
    </source>
</reference>
<dbReference type="RefSeq" id="WP_281535862.1">
    <property type="nucleotide sequence ID" value="NZ_CP075584.1"/>
</dbReference>
<dbReference type="InterPro" id="IPR007329">
    <property type="entry name" value="FMN-bd"/>
</dbReference>
<dbReference type="Pfam" id="PF04205">
    <property type="entry name" value="FMN_bind"/>
    <property type="match status" value="1"/>
</dbReference>
<gene>
    <name evidence="3" type="ORF">KIV56_07800</name>
</gene>
<dbReference type="Gene3D" id="3.90.1010.20">
    <property type="match status" value="1"/>
</dbReference>
<feature type="domain" description="FMN-binding" evidence="2">
    <location>
        <begin position="104"/>
        <end position="181"/>
    </location>
</feature>
<name>A0ABY7NF45_9MICO</name>
<keyword evidence="1" id="KW-0732">Signal</keyword>
<organism evidence="3 4">
    <name type="scientific">Cryobacterium breve</name>
    <dbReference type="NCBI Taxonomy" id="1259258"/>
    <lineage>
        <taxon>Bacteria</taxon>
        <taxon>Bacillati</taxon>
        <taxon>Actinomycetota</taxon>
        <taxon>Actinomycetes</taxon>
        <taxon>Micrococcales</taxon>
        <taxon>Microbacteriaceae</taxon>
        <taxon>Cryobacterium</taxon>
    </lineage>
</organism>
<feature type="signal peptide" evidence="1">
    <location>
        <begin position="1"/>
        <end position="18"/>
    </location>
</feature>
<keyword evidence="4" id="KW-1185">Reference proteome</keyword>
<accession>A0ABY7NF45</accession>
<dbReference type="EMBL" id="CP075584">
    <property type="protein sequence ID" value="WBM81120.1"/>
    <property type="molecule type" value="Genomic_DNA"/>
</dbReference>
<dbReference type="Proteomes" id="UP001212421">
    <property type="component" value="Chromosome"/>
</dbReference>
<protein>
    <submittedName>
        <fullName evidence="3">FMN-binding protein</fullName>
    </submittedName>
</protein>